<dbReference type="InterPro" id="IPR038891">
    <property type="entry name" value="FSIP2"/>
</dbReference>
<protein>
    <recommendedName>
        <fullName evidence="5">Fibrous sheath-interacting protein 2 C-terminal domain-containing protein</fullName>
    </recommendedName>
</protein>
<feature type="region of interest" description="Disordered" evidence="2">
    <location>
        <begin position="301"/>
        <end position="403"/>
    </location>
</feature>
<keyword evidence="4" id="KW-1185">Reference proteome</keyword>
<reference evidence="3" key="2">
    <citation type="submission" date="2025-08" db="UniProtKB">
        <authorList>
            <consortium name="Ensembl"/>
        </authorList>
    </citation>
    <scope>IDENTIFICATION</scope>
</reference>
<evidence type="ECO:0000256" key="2">
    <source>
        <dbReference type="SAM" id="MobiDB-lite"/>
    </source>
</evidence>
<accession>A0A287D2E6</accession>
<dbReference type="GO" id="GO:0005739">
    <property type="term" value="C:mitochondrion"/>
    <property type="evidence" value="ECO:0007669"/>
    <property type="project" value="TreeGrafter"/>
</dbReference>
<evidence type="ECO:0000313" key="4">
    <source>
        <dbReference type="Proteomes" id="UP000005215"/>
    </source>
</evidence>
<dbReference type="AlphaFoldDB" id="A0A287D2E6"/>
<dbReference type="InParanoid" id="A0A287D2E6"/>
<dbReference type="EMBL" id="AGTP01013050">
    <property type="status" value="NOT_ANNOTATED_CDS"/>
    <property type="molecule type" value="Genomic_DNA"/>
</dbReference>
<name>A0A287D2E6_ICTTR</name>
<dbReference type="GeneTree" id="ENSGT00680000100018"/>
<dbReference type="EMBL" id="AGTP01013052">
    <property type="status" value="NOT_ANNOTATED_CDS"/>
    <property type="molecule type" value="Genomic_DNA"/>
</dbReference>
<keyword evidence="1" id="KW-0175">Coiled coil</keyword>
<feature type="compositionally biased region" description="Basic and acidic residues" evidence="2">
    <location>
        <begin position="376"/>
        <end position="391"/>
    </location>
</feature>
<evidence type="ECO:0000313" key="3">
    <source>
        <dbReference type="Ensembl" id="ENSSTOP00000027685.1"/>
    </source>
</evidence>
<dbReference type="EMBL" id="AGTP01013049">
    <property type="status" value="NOT_ANNOTATED_CDS"/>
    <property type="molecule type" value="Genomic_DNA"/>
</dbReference>
<evidence type="ECO:0000256" key="1">
    <source>
        <dbReference type="SAM" id="Coils"/>
    </source>
</evidence>
<sequence>MELYLNSCSKSAKVAATKVATSTLKAEKDCGISSQKRTIPEVGVSHLLDMPLGVKLPVLPGSTNVFYTTNISETLYQPSFGFNLNDPYCRLLEPSYKNLHDPHLKTYYKRKDMLKRLRKGGYITSNNKVICSLKELNKYRQYLTTLKIDFQKNYEREQKMIEKQVNDLQENKGVYDNCDATRFQQWLLQGSSQTTPDQDLLIKRRYLHMISRELDKNENTTERQSALQMKEEERRHQEHLRRKLNLHKQIEEEWKTKEMFLLTKIREEVKREAKVEEQRRKIKQEIDRKKQALLEKKIAYHYQKGQRNGHKASESQENILENKRQDETASAPKKKMNYIASDQKVSQGPQEKKQSVHHFPINNKISVKKSATSFYPEKDVQNNTTEKKDDIETTETSQSLDDKALTPVFSDKSTSISRQSILDILTQEVSSTSFTRCKQNK</sequence>
<dbReference type="PANTHER" id="PTHR21856">
    <property type="entry name" value="FIBROUS SHEATH-INTERACTING PROTEIN 2"/>
    <property type="match status" value="1"/>
</dbReference>
<organism evidence="3 4">
    <name type="scientific">Ictidomys tridecemlineatus</name>
    <name type="common">Thirteen-lined ground squirrel</name>
    <name type="synonym">Spermophilus tridecemlineatus</name>
    <dbReference type="NCBI Taxonomy" id="43179"/>
    <lineage>
        <taxon>Eukaryota</taxon>
        <taxon>Metazoa</taxon>
        <taxon>Chordata</taxon>
        <taxon>Craniata</taxon>
        <taxon>Vertebrata</taxon>
        <taxon>Euteleostomi</taxon>
        <taxon>Mammalia</taxon>
        <taxon>Eutheria</taxon>
        <taxon>Euarchontoglires</taxon>
        <taxon>Glires</taxon>
        <taxon>Rodentia</taxon>
        <taxon>Sciuromorpha</taxon>
        <taxon>Sciuridae</taxon>
        <taxon>Xerinae</taxon>
        <taxon>Marmotini</taxon>
        <taxon>Ictidomys</taxon>
    </lineage>
</organism>
<dbReference type="EMBL" id="AGTP01013053">
    <property type="status" value="NOT_ANNOTATED_CDS"/>
    <property type="molecule type" value="Genomic_DNA"/>
</dbReference>
<dbReference type="Ensembl" id="ENSSTOT00000030917.1">
    <property type="protein sequence ID" value="ENSSTOP00000027685.1"/>
    <property type="gene ID" value="ENSSTOG00000029310.1"/>
</dbReference>
<dbReference type="EMBL" id="AGTP01013051">
    <property type="status" value="NOT_ANNOTATED_CDS"/>
    <property type="molecule type" value="Genomic_DNA"/>
</dbReference>
<feature type="coiled-coil region" evidence="1">
    <location>
        <begin position="229"/>
        <end position="295"/>
    </location>
</feature>
<dbReference type="STRING" id="43179.ENSSTOP00000027685"/>
<feature type="compositionally biased region" description="Polar residues" evidence="2">
    <location>
        <begin position="363"/>
        <end position="373"/>
    </location>
</feature>
<reference evidence="3" key="3">
    <citation type="submission" date="2025-09" db="UniProtKB">
        <authorList>
            <consortium name="Ensembl"/>
        </authorList>
    </citation>
    <scope>IDENTIFICATION</scope>
</reference>
<evidence type="ECO:0008006" key="5">
    <source>
        <dbReference type="Google" id="ProtNLM"/>
    </source>
</evidence>
<reference evidence="4" key="1">
    <citation type="submission" date="2011-11" db="EMBL/GenBank/DDBJ databases">
        <title>The Draft Genome of Spermophilus tridecemlineatus.</title>
        <authorList>
            <consortium name="The Broad Institute Genome Assembly &amp; Analysis Group"/>
            <consortium name="Computational R&amp;D Group"/>
            <consortium name="and Sequencing Platform"/>
            <person name="Di Palma F."/>
            <person name="Alfoldi J."/>
            <person name="Johnson J."/>
            <person name="Berlin A."/>
            <person name="Gnerre S."/>
            <person name="Jaffe D."/>
            <person name="MacCallum I."/>
            <person name="Young S."/>
            <person name="Walker B.J."/>
            <person name="Lindblad-Toh K."/>
        </authorList>
    </citation>
    <scope>NUCLEOTIDE SEQUENCE [LARGE SCALE GENOMIC DNA]</scope>
</reference>
<dbReference type="Proteomes" id="UP000005215">
    <property type="component" value="Unassembled WGS sequence"/>
</dbReference>
<proteinExistence type="predicted"/>
<dbReference type="PANTHER" id="PTHR21856:SF7">
    <property type="entry name" value="FIBROUS SHEATH-INTERACTING PROTEIN 2"/>
    <property type="match status" value="1"/>
</dbReference>